<organism evidence="22 23">
    <name type="scientific">Dorcoceras hygrometricum</name>
    <dbReference type="NCBI Taxonomy" id="472368"/>
    <lineage>
        <taxon>Eukaryota</taxon>
        <taxon>Viridiplantae</taxon>
        <taxon>Streptophyta</taxon>
        <taxon>Embryophyta</taxon>
        <taxon>Tracheophyta</taxon>
        <taxon>Spermatophyta</taxon>
        <taxon>Magnoliopsida</taxon>
        <taxon>eudicotyledons</taxon>
        <taxon>Gunneridae</taxon>
        <taxon>Pentapetalae</taxon>
        <taxon>asterids</taxon>
        <taxon>lamiids</taxon>
        <taxon>Lamiales</taxon>
        <taxon>Gesneriaceae</taxon>
        <taxon>Didymocarpoideae</taxon>
        <taxon>Trichosporeae</taxon>
        <taxon>Loxocarpinae</taxon>
        <taxon>Dorcoceras</taxon>
    </lineage>
</organism>
<evidence type="ECO:0000256" key="3">
    <source>
        <dbReference type="ARBA" id="ARBA00009919"/>
    </source>
</evidence>
<dbReference type="CDD" id="cd00158">
    <property type="entry name" value="RHOD"/>
    <property type="match status" value="1"/>
</dbReference>
<feature type="binding site" evidence="16">
    <location>
        <position position="1233"/>
    </location>
    <ligand>
        <name>NAD(+)</name>
        <dbReference type="ChEBI" id="CHEBI:57540"/>
    </ligand>
</feature>
<feature type="binding site" description="in other chain" evidence="16">
    <location>
        <position position="1287"/>
    </location>
    <ligand>
        <name>K(+)</name>
        <dbReference type="ChEBI" id="CHEBI:29103"/>
        <note>ligand shared between two tetrameric partners</note>
    </ligand>
</feature>
<dbReference type="PANTHER" id="PTHR11911:SF111">
    <property type="entry name" value="INOSINE-5'-MONOPHOSPHATE DEHYDROGENASE"/>
    <property type="match status" value="1"/>
</dbReference>
<comment type="pathway">
    <text evidence="16 18">Purine metabolism; XMP biosynthesis via de novo pathway; XMP from IMP: step 1/1.</text>
</comment>
<keyword evidence="5 16" id="KW-0479">Metal-binding</keyword>
<dbReference type="Gene3D" id="3.30.470.20">
    <property type="entry name" value="ATP-grasp fold, B domain"/>
    <property type="match status" value="1"/>
</dbReference>
<evidence type="ECO:0000256" key="11">
    <source>
        <dbReference type="ARBA" id="ARBA00023027"/>
    </source>
</evidence>
<feature type="region of interest" description="Disordered" evidence="19">
    <location>
        <begin position="753"/>
        <end position="957"/>
    </location>
</feature>
<dbReference type="CDD" id="cd00381">
    <property type="entry name" value="IMPDH"/>
    <property type="match status" value="1"/>
</dbReference>
<feature type="compositionally biased region" description="Low complexity" evidence="19">
    <location>
        <begin position="693"/>
        <end position="705"/>
    </location>
</feature>
<dbReference type="InterPro" id="IPR000644">
    <property type="entry name" value="CBS_dom"/>
</dbReference>
<evidence type="ECO:0000256" key="15">
    <source>
        <dbReference type="ARBA" id="ARBA00048616"/>
    </source>
</evidence>
<feature type="compositionally biased region" description="Low complexity" evidence="19">
    <location>
        <begin position="845"/>
        <end position="856"/>
    </location>
</feature>
<comment type="cofactor">
    <cofactor evidence="1 16">
        <name>K(+)</name>
        <dbReference type="ChEBI" id="CHEBI:29103"/>
    </cofactor>
</comment>
<feature type="binding site" description="in other chain" evidence="16">
    <location>
        <position position="1290"/>
    </location>
    <ligand>
        <name>K(+)</name>
        <dbReference type="ChEBI" id="CHEBI:29103"/>
        <note>ligand shared between two tetrameric partners</note>
    </ligand>
</feature>
<evidence type="ECO:0000256" key="13">
    <source>
        <dbReference type="ARBA" id="ARBA00037691"/>
    </source>
</evidence>
<evidence type="ECO:0000313" key="22">
    <source>
        <dbReference type="EMBL" id="KZV14868.1"/>
    </source>
</evidence>
<feature type="compositionally biased region" description="Basic residues" evidence="19">
    <location>
        <begin position="781"/>
        <end position="794"/>
    </location>
</feature>
<comment type="similarity">
    <text evidence="2 16">Belongs to the IMPDH/GMPR family.</text>
</comment>
<dbReference type="Gene3D" id="3.40.50.720">
    <property type="entry name" value="NAD(P)-binding Rossmann-like Domain"/>
    <property type="match status" value="1"/>
</dbReference>
<dbReference type="Pfam" id="PF00478">
    <property type="entry name" value="IMPDH"/>
    <property type="match status" value="1"/>
</dbReference>
<dbReference type="PROSITE" id="PS00487">
    <property type="entry name" value="IMP_DH_GMP_RED"/>
    <property type="match status" value="1"/>
</dbReference>
<protein>
    <recommendedName>
        <fullName evidence="16 18">Inosine-5'-monophosphate dehydrogenase</fullName>
        <shortName evidence="16">IMP dehydrogenase</shortName>
        <shortName evidence="16">IMPD</shortName>
        <shortName evidence="16">IMPDH</shortName>
        <ecNumber evidence="16 18">1.1.1.205</ecNumber>
    </recommendedName>
</protein>
<dbReference type="SUPFAM" id="SSF51412">
    <property type="entry name" value="Inosine monophosphate dehydrogenase (IMPDH)"/>
    <property type="match status" value="1"/>
</dbReference>
<dbReference type="Gene3D" id="3.40.250.10">
    <property type="entry name" value="Rhodanese-like domain"/>
    <property type="match status" value="1"/>
</dbReference>
<evidence type="ECO:0000256" key="19">
    <source>
        <dbReference type="SAM" id="MobiDB-lite"/>
    </source>
</evidence>
<dbReference type="Proteomes" id="UP000250235">
    <property type="component" value="Unassembled WGS sequence"/>
</dbReference>
<evidence type="ECO:0000256" key="12">
    <source>
        <dbReference type="ARBA" id="ARBA00023122"/>
    </source>
</evidence>
<keyword evidence="10 16" id="KW-0560">Oxidoreductase</keyword>
<feature type="active site" description="Proton acceptor" evidence="16">
    <location>
        <position position="1385"/>
    </location>
</feature>
<dbReference type="NCBIfam" id="TIGR01302">
    <property type="entry name" value="IMP_dehydrog"/>
    <property type="match status" value="1"/>
</dbReference>
<dbReference type="InterPro" id="IPR013785">
    <property type="entry name" value="Aldolase_TIM"/>
</dbReference>
<feature type="compositionally biased region" description="Basic and acidic residues" evidence="19">
    <location>
        <begin position="930"/>
        <end position="957"/>
    </location>
</feature>
<dbReference type="HAMAP" id="MF_01964">
    <property type="entry name" value="IMPDH"/>
    <property type="match status" value="1"/>
</dbReference>
<comment type="subcellular location">
    <subcellularLocation>
        <location evidence="16">Cytoplasm</location>
    </subcellularLocation>
</comment>
<dbReference type="InterPro" id="IPR005990">
    <property type="entry name" value="IMP_DH"/>
</dbReference>
<keyword evidence="9 16" id="KW-0630">Potassium</keyword>
<dbReference type="SUPFAM" id="SSF52821">
    <property type="entry name" value="Rhodanese/Cell cycle control phosphatase"/>
    <property type="match status" value="1"/>
</dbReference>
<keyword evidence="12 17" id="KW-0129">CBS domain</keyword>
<dbReference type="CDD" id="cd04601">
    <property type="entry name" value="CBS_pair_IMPDH"/>
    <property type="match status" value="1"/>
</dbReference>
<feature type="domain" description="Rhodanese" evidence="20">
    <location>
        <begin position="368"/>
        <end position="458"/>
    </location>
</feature>
<dbReference type="GO" id="GO:0000166">
    <property type="term" value="F:nucleotide binding"/>
    <property type="evidence" value="ECO:0007669"/>
    <property type="project" value="UniProtKB-UniRule"/>
</dbReference>
<feature type="binding site" evidence="16">
    <location>
        <begin position="1345"/>
        <end position="1346"/>
    </location>
    <ligand>
        <name>IMP</name>
        <dbReference type="ChEBI" id="CHEBI:58053"/>
    </ligand>
</feature>
<dbReference type="InterPro" id="IPR035985">
    <property type="entry name" value="Ubiquitin-activating_enz"/>
</dbReference>
<feature type="compositionally biased region" description="Basic and acidic residues" evidence="19">
    <location>
        <begin position="895"/>
        <end position="908"/>
    </location>
</feature>
<evidence type="ECO:0000256" key="6">
    <source>
        <dbReference type="ARBA" id="ARBA00022737"/>
    </source>
</evidence>
<dbReference type="UniPathway" id="UPA00601">
    <property type="reaction ID" value="UER00295"/>
</dbReference>
<feature type="binding site" evidence="16">
    <location>
        <position position="1454"/>
    </location>
    <ligand>
        <name>K(+)</name>
        <dbReference type="ChEBI" id="CHEBI:29103"/>
        <note>ligand shared between two tetrameric partners</note>
    </ligand>
</feature>
<evidence type="ECO:0000259" key="21">
    <source>
        <dbReference type="PROSITE" id="PS51371"/>
    </source>
</evidence>
<dbReference type="Pfam" id="PF00571">
    <property type="entry name" value="CBS"/>
    <property type="match status" value="2"/>
</dbReference>
<accession>A0A2Z6ZZU0</accession>
<dbReference type="PROSITE" id="PS50206">
    <property type="entry name" value="RHODANESE_3"/>
    <property type="match status" value="1"/>
</dbReference>
<comment type="subunit">
    <text evidence="4 16">Homotetramer.</text>
</comment>
<keyword evidence="23" id="KW-1185">Reference proteome</keyword>
<dbReference type="GO" id="GO:0006183">
    <property type="term" value="P:GTP biosynthetic process"/>
    <property type="evidence" value="ECO:0007669"/>
    <property type="project" value="TreeGrafter"/>
</dbReference>
<comment type="caution">
    <text evidence="16">Lacks conserved residue(s) required for the propagation of feature annotation.</text>
</comment>
<evidence type="ECO:0000256" key="2">
    <source>
        <dbReference type="ARBA" id="ARBA00005502"/>
    </source>
</evidence>
<evidence type="ECO:0000256" key="10">
    <source>
        <dbReference type="ARBA" id="ARBA00023002"/>
    </source>
</evidence>
<feature type="compositionally biased region" description="Gly residues" evidence="19">
    <location>
        <begin position="795"/>
        <end position="805"/>
    </location>
</feature>
<keyword evidence="6" id="KW-0677">Repeat</keyword>
<dbReference type="GO" id="GO:0003938">
    <property type="term" value="F:IMP dehydrogenase activity"/>
    <property type="evidence" value="ECO:0007669"/>
    <property type="project" value="UniProtKB-UniRule"/>
</dbReference>
<feature type="region of interest" description="Disordered" evidence="19">
    <location>
        <begin position="681"/>
        <end position="719"/>
    </location>
</feature>
<feature type="domain" description="CBS" evidence="21">
    <location>
        <begin position="1138"/>
        <end position="1196"/>
    </location>
</feature>
<comment type="activity regulation">
    <text evidence="16">Mycophenolic acid (MPA) is a non-competitive inhibitor that prevents formation of the closed enzyme conformation by binding to the same site as the amobile flap. In contrast, mizoribine monophosphate (MZP) is a competitive inhibitor that induces the closed conformation. MPA is a potent inhibitor of mammalian IMPDHs but a poor inhibitor of the bacterial enzymes. MZP is a more potent inhibitor of bacterial IMPDH.</text>
</comment>
<feature type="binding site" evidence="16">
    <location>
        <begin position="1369"/>
        <end position="1373"/>
    </location>
    <ligand>
        <name>IMP</name>
        <dbReference type="ChEBI" id="CHEBI:58053"/>
    </ligand>
</feature>
<dbReference type="CDD" id="cd00757">
    <property type="entry name" value="ThiF_MoeB_HesA_family"/>
    <property type="match status" value="1"/>
</dbReference>
<feature type="binding site" evidence="16">
    <location>
        <position position="1288"/>
    </location>
    <ligand>
        <name>IMP</name>
        <dbReference type="ChEBI" id="CHEBI:58053"/>
    </ligand>
</feature>
<dbReference type="InterPro" id="IPR001763">
    <property type="entry name" value="Rhodanese-like_dom"/>
</dbReference>
<dbReference type="SUPFAM" id="SSF54631">
    <property type="entry name" value="CBS-domain pair"/>
    <property type="match status" value="1"/>
</dbReference>
<evidence type="ECO:0000256" key="8">
    <source>
        <dbReference type="ARBA" id="ARBA00022755"/>
    </source>
</evidence>
<keyword evidence="7 16" id="KW-0332">GMP biosynthesis</keyword>
<name>A0A2Z6ZZU0_9LAMI</name>
<evidence type="ECO:0000256" key="4">
    <source>
        <dbReference type="ARBA" id="ARBA00011881"/>
    </source>
</evidence>
<reference evidence="22 23" key="1">
    <citation type="journal article" date="2015" name="Proc. Natl. Acad. Sci. U.S.A.">
        <title>The resurrection genome of Boea hygrometrica: A blueprint for survival of dehydration.</title>
        <authorList>
            <person name="Xiao L."/>
            <person name="Yang G."/>
            <person name="Zhang L."/>
            <person name="Yang X."/>
            <person name="Zhao S."/>
            <person name="Ji Z."/>
            <person name="Zhou Q."/>
            <person name="Hu M."/>
            <person name="Wang Y."/>
            <person name="Chen M."/>
            <person name="Xu Y."/>
            <person name="Jin H."/>
            <person name="Xiao X."/>
            <person name="Hu G."/>
            <person name="Bao F."/>
            <person name="Hu Y."/>
            <person name="Wan P."/>
            <person name="Li L."/>
            <person name="Deng X."/>
            <person name="Kuang T."/>
            <person name="Xiang C."/>
            <person name="Zhu J.K."/>
            <person name="Oliver M.J."/>
            <person name="He Y."/>
        </authorList>
    </citation>
    <scope>NUCLEOTIDE SEQUENCE [LARGE SCALE GENOMIC DNA]</scope>
    <source>
        <strain evidence="23">cv. XS01</strain>
    </source>
</reference>
<feature type="compositionally biased region" description="Basic residues" evidence="19">
    <location>
        <begin position="872"/>
        <end position="888"/>
    </location>
</feature>
<feature type="binding site" description="in other chain" evidence="16">
    <location>
        <position position="1285"/>
    </location>
    <ligand>
        <name>K(+)</name>
        <dbReference type="ChEBI" id="CHEBI:29103"/>
        <note>ligand shared between two tetrameric partners</note>
    </ligand>
</feature>
<dbReference type="FunFam" id="3.20.20.70:FF:000003">
    <property type="entry name" value="GMP reductase"/>
    <property type="match status" value="1"/>
</dbReference>
<dbReference type="Pfam" id="PF00581">
    <property type="entry name" value="Rhodanese"/>
    <property type="match status" value="1"/>
</dbReference>
<dbReference type="Pfam" id="PF00899">
    <property type="entry name" value="ThiF"/>
    <property type="match status" value="1"/>
</dbReference>
<evidence type="ECO:0000259" key="20">
    <source>
        <dbReference type="PROSITE" id="PS50206"/>
    </source>
</evidence>
<dbReference type="GO" id="GO:0046872">
    <property type="term" value="F:metal ion binding"/>
    <property type="evidence" value="ECO:0007669"/>
    <property type="project" value="UniProtKB-UniRule"/>
</dbReference>
<dbReference type="GO" id="GO:0005737">
    <property type="term" value="C:cytoplasm"/>
    <property type="evidence" value="ECO:0007669"/>
    <property type="project" value="UniProtKB-SubCell"/>
</dbReference>
<feature type="domain" description="CBS" evidence="21">
    <location>
        <begin position="1079"/>
        <end position="1134"/>
    </location>
</feature>
<keyword evidence="11 16" id="KW-0520">NAD</keyword>
<keyword evidence="8 16" id="KW-0658">Purine biosynthesis</keyword>
<keyword evidence="16" id="KW-0963">Cytoplasm</keyword>
<dbReference type="OrthoDB" id="418595at2759"/>
<comment type="similarity">
    <text evidence="3">Belongs to the HesA/MoeB/ThiF family.</text>
</comment>
<gene>
    <name evidence="22" type="ORF">F511_08508</name>
</gene>
<dbReference type="FunFam" id="3.40.50.720:FF:000080">
    <property type="entry name" value="Thiazole biosynthesis adenylyltransferase ThiF"/>
    <property type="match status" value="1"/>
</dbReference>
<dbReference type="InterPro" id="IPR001093">
    <property type="entry name" value="IMP_DH_GMPRt"/>
</dbReference>
<evidence type="ECO:0000256" key="5">
    <source>
        <dbReference type="ARBA" id="ARBA00022723"/>
    </source>
</evidence>
<feature type="compositionally biased region" description="Basic residues" evidence="19">
    <location>
        <begin position="909"/>
        <end position="929"/>
    </location>
</feature>
<evidence type="ECO:0000313" key="23">
    <source>
        <dbReference type="Proteomes" id="UP000250235"/>
    </source>
</evidence>
<comment type="function">
    <text evidence="13">Catalyzes the irreversible NADPH-dependent deamination of GMP to IMP. It functions in the conversion of nucleobase, nucleoside and nucleotide derivatives of G to A nucleotides, and in maintaining the intracellular balance of A and G nucleotides.</text>
</comment>
<comment type="catalytic activity">
    <reaction evidence="14 16 18">
        <text>IMP + NAD(+) + H2O = XMP + NADH + H(+)</text>
        <dbReference type="Rhea" id="RHEA:11708"/>
        <dbReference type="ChEBI" id="CHEBI:15377"/>
        <dbReference type="ChEBI" id="CHEBI:15378"/>
        <dbReference type="ChEBI" id="CHEBI:57464"/>
        <dbReference type="ChEBI" id="CHEBI:57540"/>
        <dbReference type="ChEBI" id="CHEBI:57945"/>
        <dbReference type="ChEBI" id="CHEBI:58053"/>
        <dbReference type="EC" id="1.1.1.205"/>
    </reaction>
</comment>
<comment type="catalytic activity">
    <reaction evidence="15">
        <text>IMP + NH4(+) + NADP(+) = GMP + NADPH + 2 H(+)</text>
        <dbReference type="Rhea" id="RHEA:17185"/>
        <dbReference type="ChEBI" id="CHEBI:15378"/>
        <dbReference type="ChEBI" id="CHEBI:28938"/>
        <dbReference type="ChEBI" id="CHEBI:57783"/>
        <dbReference type="ChEBI" id="CHEBI:58053"/>
        <dbReference type="ChEBI" id="CHEBI:58115"/>
        <dbReference type="ChEBI" id="CHEBI:58349"/>
        <dbReference type="EC" id="1.7.1.7"/>
    </reaction>
</comment>
<dbReference type="GO" id="GO:0006177">
    <property type="term" value="P:GMP biosynthetic process"/>
    <property type="evidence" value="ECO:0007669"/>
    <property type="project" value="UniProtKB-UniRule"/>
</dbReference>
<dbReference type="EMBL" id="KV020168">
    <property type="protein sequence ID" value="KZV14868.1"/>
    <property type="molecule type" value="Genomic_DNA"/>
</dbReference>
<feature type="binding site" evidence="16">
    <location>
        <position position="1400"/>
    </location>
    <ligand>
        <name>IMP</name>
        <dbReference type="ChEBI" id="CHEBI:58053"/>
    </ligand>
</feature>
<feature type="binding site" evidence="16">
    <location>
        <begin position="1322"/>
        <end position="1324"/>
    </location>
    <ligand>
        <name>IMP</name>
        <dbReference type="ChEBI" id="CHEBI:58053"/>
    </ligand>
</feature>
<dbReference type="GO" id="GO:0003920">
    <property type="term" value="F:GMP reductase activity"/>
    <property type="evidence" value="ECO:0007669"/>
    <property type="project" value="UniProtKB-EC"/>
</dbReference>
<evidence type="ECO:0000256" key="14">
    <source>
        <dbReference type="ARBA" id="ARBA00048028"/>
    </source>
</evidence>
<dbReference type="EC" id="1.1.1.205" evidence="16 18"/>
<evidence type="ECO:0000256" key="1">
    <source>
        <dbReference type="ARBA" id="ARBA00001958"/>
    </source>
</evidence>
<dbReference type="PROSITE" id="PS51371">
    <property type="entry name" value="CBS"/>
    <property type="match status" value="2"/>
</dbReference>
<dbReference type="InterPro" id="IPR015875">
    <property type="entry name" value="IMP_DH/GMP_Rdtase_CS"/>
</dbReference>
<evidence type="ECO:0000256" key="16">
    <source>
        <dbReference type="HAMAP-Rule" id="MF_03156"/>
    </source>
</evidence>
<dbReference type="SUPFAM" id="SSF56059">
    <property type="entry name" value="Glutathione synthetase ATP-binding domain-like"/>
    <property type="match status" value="1"/>
</dbReference>
<evidence type="ECO:0000256" key="7">
    <source>
        <dbReference type="ARBA" id="ARBA00022749"/>
    </source>
</evidence>
<sequence>MTRAVHILAGADDPHAAALQWALVRMGVAVEYSNGLAHWQGRDVAVEIGPAHLRLRDSGDLPISVWNRRPQAPKPKPGLPEDQAFLAGEWRSFQENLVATAPQWAPSFWINAPAAARNAENKLLQLVAAREVGLAFPETVMGNDAGAVRRLAQDGRVVFKAFRPYAWQENGGRSTVTTILDRGNLPDAQVIEFCPGIYQRYVEKTADIRVTVAGNRLLAASLRRRSGDAYTDWRIHVFENDFFAEQVTLPPALEERIHALMDSLGLVFGCLDFVIDADGEHQFLEINQAGQFLFLEDMVPDIGVRSLCRPGAPAARRRTFGCLIRCVDSVCCVDPFLARMNELTRDSWLADLRTHVAEIAPAEALALQAQGALLIDVREEGERTVGMPTGAQVLPRGFLELRIEQIEPDRTRPLLVLCGSGMRSLFAAEALQRMGYREVASVLGGFERWKAEGLPISAAALDTDAAERYARQLRLPQVGEAGQAKLAAAKVVLLGAGGLGAPAALYLAAAGMGQLTLVDDDRVERSNLHRQVIHADARVGMAKTESARIALNALNPRVRIEVRNERLHAGNVEGLLEGHDVLIDGADNFPARYLLAAASLRLRLPMVYGAVERFTGQLSVFDPRRGDSPCYRCLFPEPPSAAEAPNCSEAGVLGVLPGIVGMLQATEALKLILGLGEPLRTHPRRQTHRPGTAGADRQARCRAQGAGPGRARSRRGAGGRRCGLVGIRAQQAQGLPPGRFPLLRFRSAGPYHAGRTVRADRPAQRRPGRARHPGAVAVAGAHRRGRPGRPHRPGQGRGRLPGGERGTPRVAPFRPAPVHAQGSDDPAWPHRSPGARPARGGGGRIQPRGTAAGAGAADRRLHHHLLPQVHPRPGRPRAPGRHRDRRRGPAGAGARRMDQAGRGSDRRGHQPARRRSPSRRRGIRAGRRTRQLDHPGARRRGPDDRGHVDGKHAGSRRGESGALIHSAAALAACCGAAYNPLFAAGHIMRILAEALTYDDVYLVPGHSTVLPRDVDTSTRFTRDLRLNIPIVSAAMDTVTEARLAITMAQQGGIGIIHKNMTLEQQAAEVRLVKKFEAGVIRSPFTVGPDTSIREVLKLTRAHNISGVPVVEGEQLVGIVTSRDMRFERKPDDPVRNIMTRQERLVTVKEGASQDEVLQLLHKHRIEKVLVVNDDFQLRGLITVKDIQKARDNPNSVKDRNEALLVGAAVGVGGDTERRVEALVEAGVDVLVVDTAHGHSQGVVDRVAWVKKQFPQVQVVAGNIVTGDAALMLRDAGADAVKVGVGPGSICTTRVVAGVGVPQITAIDMVATALKDSIPLIADGGIRYSGDIPKALAAGASTVMLGSMFAGTEESPGEVELFQGRSYKSYRGMGSIGAMQLGSKDRYFQDNEADADKLVPEGIEGRVPYRGSLRNIIHQLIGGLRASMGYLGAATIDDVRNKAQFVKVTSAGVTEAHPHDIQITKEAPNYRLNS</sequence>
<dbReference type="SUPFAM" id="SSF69572">
    <property type="entry name" value="Activating enzymes of the ubiquitin-like proteins"/>
    <property type="match status" value="1"/>
</dbReference>
<evidence type="ECO:0000256" key="18">
    <source>
        <dbReference type="RuleBase" id="RU003928"/>
    </source>
</evidence>
<dbReference type="PANTHER" id="PTHR11911">
    <property type="entry name" value="INOSINE-5-MONOPHOSPHATE DEHYDROGENASE RELATED"/>
    <property type="match status" value="1"/>
</dbReference>
<feature type="active site" description="Thioimidate intermediate" evidence="16">
    <location>
        <position position="1290"/>
    </location>
</feature>
<dbReference type="NCBIfam" id="NF006444">
    <property type="entry name" value="PRK08762.1"/>
    <property type="match status" value="1"/>
</dbReference>
<dbReference type="InterPro" id="IPR000594">
    <property type="entry name" value="ThiF_NAD_FAD-bd"/>
</dbReference>
<dbReference type="InterPro" id="IPR046342">
    <property type="entry name" value="CBS_dom_sf"/>
</dbReference>
<dbReference type="Gene3D" id="3.20.20.70">
    <property type="entry name" value="Aldolase class I"/>
    <property type="match status" value="1"/>
</dbReference>
<dbReference type="GO" id="GO:0008641">
    <property type="term" value="F:ubiquitin-like modifier activating enzyme activity"/>
    <property type="evidence" value="ECO:0007669"/>
    <property type="project" value="InterPro"/>
</dbReference>
<dbReference type="SMART" id="SM00450">
    <property type="entry name" value="RHOD"/>
    <property type="match status" value="1"/>
</dbReference>
<comment type="function">
    <text evidence="16">Catalyzes the conversion of inosine 5'-phosphate (IMP) to xanthosine 5'-phosphate (XMP), the first committed and rate-limiting step in the de novo synthesis of guanine nucleotides, and therefore plays an important role in the regulation of cell growth.</text>
</comment>
<feature type="binding site" evidence="16">
    <location>
        <position position="1456"/>
    </location>
    <ligand>
        <name>K(+)</name>
        <dbReference type="ChEBI" id="CHEBI:29103"/>
        <note>ligand shared between two tetrameric partners</note>
    </ligand>
</feature>
<evidence type="ECO:0000256" key="17">
    <source>
        <dbReference type="PROSITE-ProRule" id="PRU00703"/>
    </source>
</evidence>
<dbReference type="SMART" id="SM00116">
    <property type="entry name" value="CBS"/>
    <property type="match status" value="2"/>
</dbReference>
<feature type="binding site" evidence="16">
    <location>
        <begin position="1283"/>
        <end position="1285"/>
    </location>
    <ligand>
        <name>NAD(+)</name>
        <dbReference type="ChEBI" id="CHEBI:57540"/>
    </ligand>
</feature>
<dbReference type="InterPro" id="IPR036873">
    <property type="entry name" value="Rhodanese-like_dom_sf"/>
</dbReference>
<evidence type="ECO:0000256" key="9">
    <source>
        <dbReference type="ARBA" id="ARBA00022958"/>
    </source>
</evidence>
<proteinExistence type="inferred from homology"/>
<dbReference type="SMART" id="SM01240">
    <property type="entry name" value="IMPDH"/>
    <property type="match status" value="1"/>
</dbReference>